<dbReference type="AlphaFoldDB" id="A0ABD6RXI1"/>
<name>A0ABD6RXI1_BACTU</name>
<dbReference type="Proteomes" id="UP000219897">
    <property type="component" value="Unassembled WGS sequence"/>
</dbReference>
<evidence type="ECO:0000313" key="2">
    <source>
        <dbReference type="Proteomes" id="UP000219897"/>
    </source>
</evidence>
<gene>
    <name evidence="1" type="ORF">CN495_32840</name>
</gene>
<comment type="caution">
    <text evidence="1">The sequence shown here is derived from an EMBL/GenBank/DDBJ whole genome shotgun (WGS) entry which is preliminary data.</text>
</comment>
<reference evidence="1 2" key="1">
    <citation type="submission" date="2017-09" db="EMBL/GenBank/DDBJ databases">
        <title>Large-scale bioinformatics analysis of Bacillus genomes uncovers conserved roles of natural products in bacterial physiology.</title>
        <authorList>
            <consortium name="Agbiome Team Llc"/>
            <person name="Bleich R.M."/>
            <person name="Kirk G.J."/>
            <person name="Santa Maria K.C."/>
            <person name="Allen S.E."/>
            <person name="Farag S."/>
            <person name="Shank E.A."/>
            <person name="Bowers A."/>
        </authorList>
    </citation>
    <scope>NUCLEOTIDE SEQUENCE [LARGE SCALE GENOMIC DNA]</scope>
    <source>
        <strain evidence="1 2">AFS005140</strain>
    </source>
</reference>
<protein>
    <submittedName>
        <fullName evidence="1">Uncharacterized protein</fullName>
    </submittedName>
</protein>
<evidence type="ECO:0000313" key="1">
    <source>
        <dbReference type="EMBL" id="PER42126.1"/>
    </source>
</evidence>
<organism evidence="1 2">
    <name type="scientific">Bacillus thuringiensis</name>
    <dbReference type="NCBI Taxonomy" id="1428"/>
    <lineage>
        <taxon>Bacteria</taxon>
        <taxon>Bacillati</taxon>
        <taxon>Bacillota</taxon>
        <taxon>Bacilli</taxon>
        <taxon>Bacillales</taxon>
        <taxon>Bacillaceae</taxon>
        <taxon>Bacillus</taxon>
        <taxon>Bacillus cereus group</taxon>
    </lineage>
</organism>
<accession>A0ABD6RXI1</accession>
<dbReference type="EMBL" id="NTYF01000196">
    <property type="protein sequence ID" value="PER42126.1"/>
    <property type="molecule type" value="Genomic_DNA"/>
</dbReference>
<sequence>MNFEDLRNTVRQFINEEESSFSFTPDMFGFDISQGSFSELLDSKLIIQPMTITYTDSFIQIEGTSNINSINLGILFVFFIEDEIVKYHCILSLPDDWIHNKIPDLINLFKHFEDISGINYNLHHPGLLLSTGGPFLGKVDEIRGLPLNITGFTIFSEIEFSGGLLAPFIEFLEFPNILKLIIPTYALNTIDGLLIKAIYDMPKSKGAITLDTINFYFAQSRFELSCNLRISIGIDTLIFQTGVNFVDQGDLGFIFRLVGVQTNNKPLTEEWINPLGIPRITISNLAAGYTVVSEGFKLSLTGTIKSASEQNDEIILNIDGLELLNGTLPTAFIGSIHQSNGSEITMAKLIDSFISPVIAVDSNGIESTFYPLIDAIKVKDFKLYCVIGPEDFQSPEDPSIKFSPGIGMYVDGVFYSYNVKMKVSQNNLLDFLISGQMDILNFCDGMIVLTSASDGNKGPIFKFQPHAQGNPVFDLDIKVNIFDLSMTTVNAHLESNNVISLNLSHENIHANQNGIRSCNGQLINSNEFNAQFSMFFRFDIQLIKIKILNYDTCEINIYLAFALNASMNASLNECHITAKFDVDLLGISLPISISTQTVFKTVKDFEEAINNETIKAIQDHFNDTEIDDLLNWFDNNWLFFIDPLGTTLNKLGIPAPSAAKLINGLIKYKDNPKEILNILSQGGYSEADLKNITAFPLPGDWKPDFNFVPLDPGNIKPTTWPKL</sequence>
<proteinExistence type="predicted"/>
<dbReference type="RefSeq" id="WP_098223074.1">
    <property type="nucleotide sequence ID" value="NZ_NTVJ01000108.1"/>
</dbReference>